<organism evidence="6 7">
    <name type="scientific">Pristionchus pacificus</name>
    <name type="common">Parasitic nematode worm</name>
    <dbReference type="NCBI Taxonomy" id="54126"/>
    <lineage>
        <taxon>Eukaryota</taxon>
        <taxon>Metazoa</taxon>
        <taxon>Ecdysozoa</taxon>
        <taxon>Nematoda</taxon>
        <taxon>Chromadorea</taxon>
        <taxon>Rhabditida</taxon>
        <taxon>Rhabditina</taxon>
        <taxon>Diplogasteromorpha</taxon>
        <taxon>Diplogasteroidea</taxon>
        <taxon>Neodiplogasteridae</taxon>
        <taxon>Pristionchus</taxon>
    </lineage>
</organism>
<dbReference type="AlphaFoldDB" id="A0A2A6CQC6"/>
<reference evidence="7" key="1">
    <citation type="journal article" date="2008" name="Nat. Genet.">
        <title>The Pristionchus pacificus genome provides a unique perspective on nematode lifestyle and parasitism.</title>
        <authorList>
            <person name="Dieterich C."/>
            <person name="Clifton S.W."/>
            <person name="Schuster L.N."/>
            <person name="Chinwalla A."/>
            <person name="Delehaunty K."/>
            <person name="Dinkelacker I."/>
            <person name="Fulton L."/>
            <person name="Fulton R."/>
            <person name="Godfrey J."/>
            <person name="Minx P."/>
            <person name="Mitreva M."/>
            <person name="Roeseler W."/>
            <person name="Tian H."/>
            <person name="Witte H."/>
            <person name="Yang S.P."/>
            <person name="Wilson R.K."/>
            <person name="Sommer R.J."/>
        </authorList>
    </citation>
    <scope>NUCLEOTIDE SEQUENCE [LARGE SCALE GENOMIC DNA]</scope>
    <source>
        <strain evidence="7">PS312</strain>
    </source>
</reference>
<protein>
    <submittedName>
        <fullName evidence="6">G protein-coupled receptor</fullName>
    </submittedName>
</protein>
<comment type="subcellular location">
    <subcellularLocation>
        <location evidence="1">Membrane</location>
        <topology evidence="1">Multi-pass membrane protein</topology>
    </subcellularLocation>
</comment>
<name>A0A2A6CQC6_PRIPA</name>
<comment type="similarity">
    <text evidence="2">Belongs to the nematode receptor-like protein srd family.</text>
</comment>
<dbReference type="InterPro" id="IPR050920">
    <property type="entry name" value="Nematode_rcpt-like_delta"/>
</dbReference>
<sequence>MCDNNSVHASQYDPFAFTFGFIVLVQVSTCGTGFNNCPKIHVRTRILLAKGTIGRFKLQCILLILFSPHIINIFCYLVMLSPKNELVVIFGIVYGNNNAVSYGLYGFGDITEIAPVLLFGYLVACPTILTVYVIFARQKLILILHEKIRLMSIKSSGIHASVIKVLTTHTALILVIYALLGGLAAAQIVFHVHSPDVEHAFYDVAIIPALANPVITLCFVRSYKTFVLY</sequence>
<evidence type="ECO:0000313" key="6">
    <source>
        <dbReference type="EnsemblMetazoa" id="PPA41758.1"/>
    </source>
</evidence>
<evidence type="ECO:0000313" key="7">
    <source>
        <dbReference type="Proteomes" id="UP000005239"/>
    </source>
</evidence>
<accession>A0A8R1Z0H7</accession>
<gene>
    <name evidence="6" type="primary">WBGene00280127</name>
</gene>
<keyword evidence="5" id="KW-0472">Membrane</keyword>
<dbReference type="PANTHER" id="PTHR22945">
    <property type="entry name" value="SERPENTINE RECEPTOR, CLASS D DELTA"/>
    <property type="match status" value="1"/>
</dbReference>
<dbReference type="Proteomes" id="UP000005239">
    <property type="component" value="Unassembled WGS sequence"/>
</dbReference>
<evidence type="ECO:0000256" key="4">
    <source>
        <dbReference type="ARBA" id="ARBA00022989"/>
    </source>
</evidence>
<dbReference type="EnsemblMetazoa" id="PPA41758.1">
    <property type="protein sequence ID" value="PPA41758.1"/>
    <property type="gene ID" value="WBGene00280127"/>
</dbReference>
<dbReference type="PANTHER" id="PTHR22945:SF40">
    <property type="entry name" value="SERPENTINE RECEPTOR, CLASS D (DELTA)-RELATED"/>
    <property type="match status" value="1"/>
</dbReference>
<evidence type="ECO:0000256" key="1">
    <source>
        <dbReference type="ARBA" id="ARBA00004141"/>
    </source>
</evidence>
<dbReference type="Pfam" id="PF10317">
    <property type="entry name" value="7TM_GPCR_Srd"/>
    <property type="match status" value="1"/>
</dbReference>
<keyword evidence="7" id="KW-1185">Reference proteome</keyword>
<keyword evidence="4" id="KW-1133">Transmembrane helix</keyword>
<evidence type="ECO:0000256" key="5">
    <source>
        <dbReference type="ARBA" id="ARBA00023136"/>
    </source>
</evidence>
<keyword evidence="3" id="KW-0812">Transmembrane</keyword>
<dbReference type="GO" id="GO:0016020">
    <property type="term" value="C:membrane"/>
    <property type="evidence" value="ECO:0007669"/>
    <property type="project" value="UniProtKB-SubCell"/>
</dbReference>
<accession>A0A2A6CQC6</accession>
<evidence type="ECO:0000256" key="2">
    <source>
        <dbReference type="ARBA" id="ARBA00009166"/>
    </source>
</evidence>
<dbReference type="InterPro" id="IPR019421">
    <property type="entry name" value="7TM_GPCR_serpentine_rcpt_Srd"/>
</dbReference>
<proteinExistence type="inferred from homology"/>
<evidence type="ECO:0000256" key="3">
    <source>
        <dbReference type="ARBA" id="ARBA00022692"/>
    </source>
</evidence>
<dbReference type="OrthoDB" id="5865968at2759"/>
<reference evidence="6" key="2">
    <citation type="submission" date="2022-06" db="UniProtKB">
        <authorList>
            <consortium name="EnsemblMetazoa"/>
        </authorList>
    </citation>
    <scope>IDENTIFICATION</scope>
    <source>
        <strain evidence="6">PS312</strain>
    </source>
</reference>